<dbReference type="PROSITE" id="PS51194">
    <property type="entry name" value="HELICASE_CTER"/>
    <property type="match status" value="1"/>
</dbReference>
<organism evidence="14 15">
    <name type="scientific">Calocera cornea HHB12733</name>
    <dbReference type="NCBI Taxonomy" id="1353952"/>
    <lineage>
        <taxon>Eukaryota</taxon>
        <taxon>Fungi</taxon>
        <taxon>Dikarya</taxon>
        <taxon>Basidiomycota</taxon>
        <taxon>Agaricomycotina</taxon>
        <taxon>Dacrymycetes</taxon>
        <taxon>Dacrymycetales</taxon>
        <taxon>Dacrymycetaceae</taxon>
        <taxon>Calocera</taxon>
    </lineage>
</organism>
<evidence type="ECO:0000259" key="13">
    <source>
        <dbReference type="PROSITE" id="PS51194"/>
    </source>
</evidence>
<reference evidence="14 15" key="1">
    <citation type="journal article" date="2016" name="Mol. Biol. Evol.">
        <title>Comparative Genomics of Early-Diverging Mushroom-Forming Fungi Provides Insights into the Origins of Lignocellulose Decay Capabilities.</title>
        <authorList>
            <person name="Nagy L.G."/>
            <person name="Riley R."/>
            <person name="Tritt A."/>
            <person name="Adam C."/>
            <person name="Daum C."/>
            <person name="Floudas D."/>
            <person name="Sun H."/>
            <person name="Yadav J.S."/>
            <person name="Pangilinan J."/>
            <person name="Larsson K.H."/>
            <person name="Matsuura K."/>
            <person name="Barry K."/>
            <person name="Labutti K."/>
            <person name="Kuo R."/>
            <person name="Ohm R.A."/>
            <person name="Bhattacharya S.S."/>
            <person name="Shirouzu T."/>
            <person name="Yoshinaga Y."/>
            <person name="Martin F.M."/>
            <person name="Grigoriev I.V."/>
            <person name="Hibbett D.S."/>
        </authorList>
    </citation>
    <scope>NUCLEOTIDE SEQUENCE [LARGE SCALE GENOMIC DNA]</scope>
    <source>
        <strain evidence="14 15">HHB12733</strain>
    </source>
</reference>
<comment type="similarity">
    <text evidence="1">Belongs to the helicase family. SKI2 subfamily.</text>
</comment>
<dbReference type="CDD" id="cd18795">
    <property type="entry name" value="SF2_C_Ski2"/>
    <property type="match status" value="1"/>
</dbReference>
<dbReference type="InParanoid" id="A0A165DFV9"/>
<dbReference type="InterPro" id="IPR036390">
    <property type="entry name" value="WH_DNA-bd_sf"/>
</dbReference>
<evidence type="ECO:0000256" key="3">
    <source>
        <dbReference type="ARBA" id="ARBA00022801"/>
    </source>
</evidence>
<dbReference type="SMART" id="SM00973">
    <property type="entry name" value="Sec63"/>
    <property type="match status" value="1"/>
</dbReference>
<keyword evidence="2" id="KW-0547">Nucleotide-binding</keyword>
<dbReference type="Pfam" id="PF00270">
    <property type="entry name" value="DEAD"/>
    <property type="match status" value="1"/>
</dbReference>
<gene>
    <name evidence="14" type="ORF">CALCODRAFT_511862</name>
</gene>
<dbReference type="SUPFAM" id="SSF52540">
    <property type="entry name" value="P-loop containing nucleoside triphosphate hydrolases"/>
    <property type="match status" value="2"/>
</dbReference>
<feature type="region of interest" description="Disordered" evidence="11">
    <location>
        <begin position="120"/>
        <end position="144"/>
    </location>
</feature>
<dbReference type="Pfam" id="PF02889">
    <property type="entry name" value="Sec63"/>
    <property type="match status" value="1"/>
</dbReference>
<dbReference type="InterPro" id="IPR036388">
    <property type="entry name" value="WH-like_DNA-bd_sf"/>
</dbReference>
<comment type="catalytic activity">
    <reaction evidence="10">
        <text>ATP + H2O = ADP + phosphate + H(+)</text>
        <dbReference type="Rhea" id="RHEA:13065"/>
        <dbReference type="ChEBI" id="CHEBI:15377"/>
        <dbReference type="ChEBI" id="CHEBI:15378"/>
        <dbReference type="ChEBI" id="CHEBI:30616"/>
        <dbReference type="ChEBI" id="CHEBI:43474"/>
        <dbReference type="ChEBI" id="CHEBI:456216"/>
        <dbReference type="EC" id="5.6.2.4"/>
    </reaction>
</comment>
<dbReference type="PANTHER" id="PTHR47835:SF3">
    <property type="entry name" value="HELICASE FOR MEIOSIS 1"/>
    <property type="match status" value="1"/>
</dbReference>
<keyword evidence="5" id="KW-0067">ATP-binding</keyword>
<dbReference type="SMART" id="SM00487">
    <property type="entry name" value="DEXDc"/>
    <property type="match status" value="1"/>
</dbReference>
<evidence type="ECO:0000256" key="1">
    <source>
        <dbReference type="ARBA" id="ARBA00010140"/>
    </source>
</evidence>
<name>A0A165DFV9_9BASI</name>
<dbReference type="InterPro" id="IPR001650">
    <property type="entry name" value="Helicase_C-like"/>
</dbReference>
<dbReference type="Gene3D" id="3.40.50.300">
    <property type="entry name" value="P-loop containing nucleotide triphosphate hydrolases"/>
    <property type="match status" value="2"/>
</dbReference>
<evidence type="ECO:0000256" key="10">
    <source>
        <dbReference type="ARBA" id="ARBA00048988"/>
    </source>
</evidence>
<dbReference type="PANTHER" id="PTHR47835">
    <property type="entry name" value="HFM1, ATP DEPENDENT DNA HELICASE HOMOLOG"/>
    <property type="match status" value="1"/>
</dbReference>
<keyword evidence="4" id="KW-0347">Helicase</keyword>
<dbReference type="STRING" id="1353952.A0A165DFV9"/>
<evidence type="ECO:0000256" key="5">
    <source>
        <dbReference type="ARBA" id="ARBA00022840"/>
    </source>
</evidence>
<evidence type="ECO:0000256" key="8">
    <source>
        <dbReference type="ARBA" id="ARBA00034617"/>
    </source>
</evidence>
<evidence type="ECO:0000259" key="12">
    <source>
        <dbReference type="PROSITE" id="PS51192"/>
    </source>
</evidence>
<dbReference type="EC" id="5.6.2.4" evidence="9"/>
<feature type="region of interest" description="Disordered" evidence="11">
    <location>
        <begin position="70"/>
        <end position="99"/>
    </location>
</feature>
<dbReference type="Pfam" id="PF23445">
    <property type="entry name" value="WHD_SNRNP200"/>
    <property type="match status" value="1"/>
</dbReference>
<dbReference type="Proteomes" id="UP000076842">
    <property type="component" value="Unassembled WGS sequence"/>
</dbReference>
<dbReference type="InterPro" id="IPR057842">
    <property type="entry name" value="WH_MER3"/>
</dbReference>
<dbReference type="Pfam" id="PF00271">
    <property type="entry name" value="Helicase_C"/>
    <property type="match status" value="1"/>
</dbReference>
<evidence type="ECO:0000256" key="4">
    <source>
        <dbReference type="ARBA" id="ARBA00022806"/>
    </source>
</evidence>
<dbReference type="GO" id="GO:0043138">
    <property type="term" value="F:3'-5' DNA helicase activity"/>
    <property type="evidence" value="ECO:0007669"/>
    <property type="project" value="UniProtKB-EC"/>
</dbReference>
<keyword evidence="6" id="KW-0413">Isomerase</keyword>
<accession>A0A165DFV9</accession>
<evidence type="ECO:0000313" key="14">
    <source>
        <dbReference type="EMBL" id="KZT52720.1"/>
    </source>
</evidence>
<evidence type="ECO:0000256" key="11">
    <source>
        <dbReference type="SAM" id="MobiDB-lite"/>
    </source>
</evidence>
<feature type="domain" description="Helicase C-terminal" evidence="13">
    <location>
        <begin position="394"/>
        <end position="581"/>
    </location>
</feature>
<proteinExistence type="inferred from homology"/>
<dbReference type="SUPFAM" id="SSF158702">
    <property type="entry name" value="Sec63 N-terminal domain-like"/>
    <property type="match status" value="1"/>
</dbReference>
<evidence type="ECO:0000256" key="9">
    <source>
        <dbReference type="ARBA" id="ARBA00034808"/>
    </source>
</evidence>
<dbReference type="GO" id="GO:0051321">
    <property type="term" value="P:meiotic cell cycle"/>
    <property type="evidence" value="ECO:0007669"/>
    <property type="project" value="UniProtKB-KW"/>
</dbReference>
<dbReference type="InterPro" id="IPR027417">
    <property type="entry name" value="P-loop_NTPase"/>
</dbReference>
<dbReference type="GO" id="GO:0003676">
    <property type="term" value="F:nucleic acid binding"/>
    <property type="evidence" value="ECO:0007669"/>
    <property type="project" value="InterPro"/>
</dbReference>
<feature type="domain" description="Helicase ATP-binding" evidence="12">
    <location>
        <begin position="185"/>
        <end position="343"/>
    </location>
</feature>
<dbReference type="InterPro" id="IPR052247">
    <property type="entry name" value="Meiotic_Crossover_Helicase"/>
</dbReference>
<sequence>MSYNYANQHAYYPQNGEHGNYAQSEDPLSNFDSTDSPGAPPSPTPIYSAAPHGYAPAPGYPFYDPYQQQYYQQPYGTGPGDDPYFAPQTSSSSEGYYDQGPPASIPRRAPAVYPQQRAPPQGAYMQARPQQPAAAPPPVAAPPRNKHGITLRPVSELPDIYRGLFKFGVFNAMQSKSYDTALHTDENMVIAGEFVNSSPTGSGKTVLFELAIVRLLMEGNSDAKCVYMAPTKALCSERFNDWTAKFQGLGISCCELTGDTHDTSKKAWAQAKKSSVIITTPEKWDSLTRNWSDNSVILAQMKLFLVDEASSVIPARSSLTFAGVPNIEDVANWIGDASFGDDGGSATVLKASIIAFGEEFRPCPIKRLVYGFPRKSGANDFQFNTTLDFKVFGILRDNVQQKPALVFCATRKGVLTTAEQIAKEYKALLQTKEQPPWPAPKNIDVSFHDKTLQDLARCGVGVHHAGIHVADRRHVEHLFTQKQLRVVVATSTLAVGVNFPAHTVVIKGTRQWSDKGWAEYSDLDIMQMIGRAGRPQFDKEGLAIIMTETSQEARYNALISGRTLLESSLHLNLTEHINSEIKLGTISNVESAKQWLKRSFLFQRIQKNPRHYSMGKDEKQTWEARLDELVDESVKKLETAELITVEDGDRRMTSTEYGEVMSRYYIRFNTLEVIANADERTDGKDIIQMLETLKIQQNIRFRPQRIAKVADKVFVMLQAVLGGINLNSAEYKTPDAQAPHMEANLMFKHAPKLARAVADIGIIKQNGHHIKYGMELSVFEFSNLCVATDYVQNAKPEREDLGGSTWRIKADRPDRREIEQTLEMARIRDIATLRKCPPQRLESLLSRNPPFGRDVMNSVRALPEYSLDIEEVSVEPSSGNRPVRAVLRIHVSGQCESTKKKKGKTDNFAGLTVTSEYKPALAPTQYPTMDTRPASANTVGPEEPQAVAVQQLDGGDEDTFWRGLDVVEDDDFLDLTGDDDQAKGKVLSNRFEYSTDLDCCQIRRRVRISSLRQRGLIPIRQRRVLDSRMAITGVTISVRTNGNVGIDAVKKSSNTPKIASWTSFSTFY</sequence>
<dbReference type="SUPFAM" id="SSF46785">
    <property type="entry name" value="Winged helix' DNA-binding domain"/>
    <property type="match status" value="1"/>
</dbReference>
<evidence type="ECO:0000313" key="15">
    <source>
        <dbReference type="Proteomes" id="UP000076842"/>
    </source>
</evidence>
<keyword evidence="7" id="KW-0469">Meiosis</keyword>
<evidence type="ECO:0000256" key="2">
    <source>
        <dbReference type="ARBA" id="ARBA00022741"/>
    </source>
</evidence>
<dbReference type="GO" id="GO:0016787">
    <property type="term" value="F:hydrolase activity"/>
    <property type="evidence" value="ECO:0007669"/>
    <property type="project" value="UniProtKB-KW"/>
</dbReference>
<dbReference type="InterPro" id="IPR011545">
    <property type="entry name" value="DEAD/DEAH_box_helicase_dom"/>
</dbReference>
<evidence type="ECO:0000256" key="6">
    <source>
        <dbReference type="ARBA" id="ARBA00023235"/>
    </source>
</evidence>
<dbReference type="GO" id="GO:0005524">
    <property type="term" value="F:ATP binding"/>
    <property type="evidence" value="ECO:0007669"/>
    <property type="project" value="UniProtKB-KW"/>
</dbReference>
<dbReference type="SUPFAM" id="SSF81995">
    <property type="entry name" value="beta-sandwich domain of Sec23/24"/>
    <property type="match status" value="1"/>
</dbReference>
<feature type="region of interest" description="Disordered" evidence="11">
    <location>
        <begin position="1"/>
        <end position="51"/>
    </location>
</feature>
<dbReference type="Gene3D" id="1.10.3380.10">
    <property type="entry name" value="Sec63 N-terminal domain-like domain"/>
    <property type="match status" value="1"/>
</dbReference>
<evidence type="ECO:0000256" key="7">
    <source>
        <dbReference type="ARBA" id="ARBA00023254"/>
    </source>
</evidence>
<keyword evidence="3 14" id="KW-0378">Hydrolase</keyword>
<dbReference type="InterPro" id="IPR014001">
    <property type="entry name" value="Helicase_ATP-bd"/>
</dbReference>
<dbReference type="EMBL" id="KV424057">
    <property type="protein sequence ID" value="KZT52720.1"/>
    <property type="molecule type" value="Genomic_DNA"/>
</dbReference>
<feature type="compositionally biased region" description="Polar residues" evidence="11">
    <location>
        <begin position="21"/>
        <end position="36"/>
    </location>
</feature>
<dbReference type="PROSITE" id="PS51192">
    <property type="entry name" value="HELICASE_ATP_BIND_1"/>
    <property type="match status" value="1"/>
</dbReference>
<dbReference type="OrthoDB" id="5575at2759"/>
<keyword evidence="15" id="KW-1185">Reference proteome</keyword>
<dbReference type="Gene3D" id="1.10.10.10">
    <property type="entry name" value="Winged helix-like DNA-binding domain superfamily/Winged helix DNA-binding domain"/>
    <property type="match status" value="1"/>
</dbReference>
<dbReference type="AlphaFoldDB" id="A0A165DFV9"/>
<dbReference type="SMART" id="SM00490">
    <property type="entry name" value="HELICc"/>
    <property type="match status" value="1"/>
</dbReference>
<protein>
    <recommendedName>
        <fullName evidence="9">DNA 3'-5' helicase</fullName>
        <ecNumber evidence="9">5.6.2.4</ecNumber>
    </recommendedName>
</protein>
<dbReference type="FunFam" id="1.10.10.10:FF:000012">
    <property type="entry name" value="U5 small nuclear ribonucleoprotein helicase"/>
    <property type="match status" value="1"/>
</dbReference>
<comment type="catalytic activity">
    <reaction evidence="8">
        <text>Couples ATP hydrolysis with the unwinding of duplex DNA by translocating in the 3'-5' direction.</text>
        <dbReference type="EC" id="5.6.2.4"/>
    </reaction>
</comment>
<dbReference type="InterPro" id="IPR004179">
    <property type="entry name" value="Sec63-dom"/>
</dbReference>